<reference evidence="6" key="1">
    <citation type="submission" date="2016-10" db="EMBL/GenBank/DDBJ databases">
        <authorList>
            <person name="Varghese N."/>
            <person name="Submissions S."/>
        </authorList>
    </citation>
    <scope>NUCLEOTIDE SEQUENCE [LARGE SCALE GENOMIC DNA]</scope>
    <source>
        <strain evidence="6">CGMCC 1.11014</strain>
    </source>
</reference>
<dbReference type="PANTHER" id="PTHR12526:SF640">
    <property type="entry name" value="COLANIC ACID BIOSYNTHESIS GLYCOSYLTRANSFERASE WCAL-RELATED"/>
    <property type="match status" value="1"/>
</dbReference>
<dbReference type="EMBL" id="FPBO01000007">
    <property type="protein sequence ID" value="SFU66541.1"/>
    <property type="molecule type" value="Genomic_DNA"/>
</dbReference>
<organism evidence="5 6">
    <name type="scientific">Pseudoduganella namucuonensis</name>
    <dbReference type="NCBI Taxonomy" id="1035707"/>
    <lineage>
        <taxon>Bacteria</taxon>
        <taxon>Pseudomonadati</taxon>
        <taxon>Pseudomonadota</taxon>
        <taxon>Betaproteobacteria</taxon>
        <taxon>Burkholderiales</taxon>
        <taxon>Oxalobacteraceae</taxon>
        <taxon>Telluria group</taxon>
        <taxon>Pseudoduganella</taxon>
    </lineage>
</organism>
<dbReference type="AlphaFoldDB" id="A0A1I7I0X6"/>
<keyword evidence="2" id="KW-0328">Glycosyltransferase</keyword>
<protein>
    <submittedName>
        <fullName evidence="5">Glycosyltransferase involved in cell wall bisynthesis</fullName>
    </submittedName>
</protein>
<evidence type="ECO:0000313" key="5">
    <source>
        <dbReference type="EMBL" id="SFU66541.1"/>
    </source>
</evidence>
<proteinExistence type="inferred from homology"/>
<dbReference type="SUPFAM" id="SSF53756">
    <property type="entry name" value="UDP-Glycosyltransferase/glycogen phosphorylase"/>
    <property type="match status" value="1"/>
</dbReference>
<evidence type="ECO:0000256" key="2">
    <source>
        <dbReference type="ARBA" id="ARBA00022676"/>
    </source>
</evidence>
<dbReference type="Gene3D" id="3.40.50.2000">
    <property type="entry name" value="Glycogen Phosphorylase B"/>
    <property type="match status" value="2"/>
</dbReference>
<keyword evidence="3 5" id="KW-0808">Transferase</keyword>
<evidence type="ECO:0000259" key="4">
    <source>
        <dbReference type="Pfam" id="PF13579"/>
    </source>
</evidence>
<dbReference type="STRING" id="1035707.SAMN05216552_10079"/>
<comment type="similarity">
    <text evidence="1">Belongs to the glycosyltransferase group 1 family. Glycosyltransferase 4 subfamily.</text>
</comment>
<feature type="domain" description="Glycosyltransferase subfamily 4-like N-terminal" evidence="4">
    <location>
        <begin position="31"/>
        <end position="195"/>
    </location>
</feature>
<keyword evidence="6" id="KW-1185">Reference proteome</keyword>
<evidence type="ECO:0000256" key="1">
    <source>
        <dbReference type="ARBA" id="ARBA00009481"/>
    </source>
</evidence>
<accession>A0A1I7I0X6</accession>
<dbReference type="Proteomes" id="UP000199391">
    <property type="component" value="Unassembled WGS sequence"/>
</dbReference>
<evidence type="ECO:0000313" key="6">
    <source>
        <dbReference type="Proteomes" id="UP000199391"/>
    </source>
</evidence>
<gene>
    <name evidence="5" type="ORF">SAMN05216552_10079</name>
</gene>
<sequence length="426" mass="46246">MSVRPFVRILYLSREPHPSFRPDIATLFGGCLPRHGVHSDLVALQEGEAGAWPAGRAHTRQGRGRLGRLWARWAVALDLFRLSRDPGYDAIQVRDRILGALIGLLAARRRGLPFFYWMSLPFPDAWQDLGRGDAANSASWPQRARWKLRGALASLILYRVVLPRADHIFVQSEAMRALLAGKGLPAEKMTPVPMGVALPERLDAVAPADDPRLAGRKVLVYLGALERLRHPEVMIEAMVEIARREPLALLVMVGDSQHPGERAWLEGEIERLGLRGHALITGWMAPAEAWRYLRAAHIGLSPFPRSRILEVASPTKVCEYLAYGVPVVANDQPDQAALIEQTGGGLCVPLTPAGFASGVLELLADPARAGEMARLGRARIGQLRSYDVLAARLAEQYRRLLAPGGGLAAKSAATAVAARAGAGGPP</sequence>
<dbReference type="OrthoDB" id="9815351at2"/>
<dbReference type="GO" id="GO:0016757">
    <property type="term" value="F:glycosyltransferase activity"/>
    <property type="evidence" value="ECO:0007669"/>
    <property type="project" value="UniProtKB-KW"/>
</dbReference>
<dbReference type="CDD" id="cd03794">
    <property type="entry name" value="GT4_WbuB-like"/>
    <property type="match status" value="1"/>
</dbReference>
<name>A0A1I7I0X6_9BURK</name>
<evidence type="ECO:0000256" key="3">
    <source>
        <dbReference type="ARBA" id="ARBA00022679"/>
    </source>
</evidence>
<dbReference type="PANTHER" id="PTHR12526">
    <property type="entry name" value="GLYCOSYLTRANSFERASE"/>
    <property type="match status" value="1"/>
</dbReference>
<dbReference type="Pfam" id="PF13692">
    <property type="entry name" value="Glyco_trans_1_4"/>
    <property type="match status" value="1"/>
</dbReference>
<dbReference type="InterPro" id="IPR028098">
    <property type="entry name" value="Glyco_trans_4-like_N"/>
</dbReference>
<dbReference type="Pfam" id="PF13579">
    <property type="entry name" value="Glyco_trans_4_4"/>
    <property type="match status" value="1"/>
</dbReference>